<organism evidence="1 2">
    <name type="scientific">Hymenobacter luteus</name>
    <dbReference type="NCBI Taxonomy" id="1411122"/>
    <lineage>
        <taxon>Bacteria</taxon>
        <taxon>Pseudomonadati</taxon>
        <taxon>Bacteroidota</taxon>
        <taxon>Cytophagia</taxon>
        <taxon>Cytophagales</taxon>
        <taxon>Hymenobacteraceae</taxon>
        <taxon>Hymenobacter</taxon>
    </lineage>
</organism>
<proteinExistence type="predicted"/>
<dbReference type="AlphaFoldDB" id="A0A7W9WAT0"/>
<evidence type="ECO:0000313" key="1">
    <source>
        <dbReference type="EMBL" id="MBB6057650.1"/>
    </source>
</evidence>
<protein>
    <submittedName>
        <fullName evidence="1">Uncharacterized protein</fullName>
    </submittedName>
</protein>
<gene>
    <name evidence="1" type="ORF">HNQ93_000480</name>
</gene>
<dbReference type="Proteomes" id="UP000532746">
    <property type="component" value="Unassembled WGS sequence"/>
</dbReference>
<dbReference type="EMBL" id="JACHGG010000001">
    <property type="protein sequence ID" value="MBB6057650.1"/>
    <property type="molecule type" value="Genomic_DNA"/>
</dbReference>
<name>A0A7W9WAT0_9BACT</name>
<sequence>MNLFWQLRPELPQSYRQFPATSKIHRTPRRAASRSGRNSPYVSLYGLLHGLVQPYLYSAGQVALLRKFL</sequence>
<evidence type="ECO:0000313" key="2">
    <source>
        <dbReference type="Proteomes" id="UP000532746"/>
    </source>
</evidence>
<reference evidence="1 2" key="1">
    <citation type="submission" date="2020-08" db="EMBL/GenBank/DDBJ databases">
        <title>Genomic Encyclopedia of Type Strains, Phase IV (KMG-IV): sequencing the most valuable type-strain genomes for metagenomic binning, comparative biology and taxonomic classification.</title>
        <authorList>
            <person name="Goeker M."/>
        </authorList>
    </citation>
    <scope>NUCLEOTIDE SEQUENCE [LARGE SCALE GENOMIC DNA]</scope>
    <source>
        <strain evidence="1 2">DSM 26718</strain>
    </source>
</reference>
<dbReference type="RefSeq" id="WP_183402113.1">
    <property type="nucleotide sequence ID" value="NZ_JACHGG010000001.1"/>
</dbReference>
<keyword evidence="2" id="KW-1185">Reference proteome</keyword>
<comment type="caution">
    <text evidence="1">The sequence shown here is derived from an EMBL/GenBank/DDBJ whole genome shotgun (WGS) entry which is preliminary data.</text>
</comment>
<accession>A0A7W9WAT0</accession>